<dbReference type="Proteomes" id="UP000033423">
    <property type="component" value="Unassembled WGS sequence"/>
</dbReference>
<keyword evidence="4 8" id="KW-0028">Amino-acid biosynthesis</keyword>
<name>A0A0F3GTW2_9BACT</name>
<feature type="active site" description="Proton acceptor" evidence="8">
    <location>
        <position position="227"/>
    </location>
</feature>
<proteinExistence type="inferred from homology"/>
<dbReference type="GO" id="GO:0005829">
    <property type="term" value="C:cytosol"/>
    <property type="evidence" value="ECO:0007669"/>
    <property type="project" value="TreeGrafter"/>
</dbReference>
<feature type="binding site" evidence="8">
    <location>
        <position position="55"/>
    </location>
    <ligand>
        <name>substrate</name>
    </ligand>
</feature>
<evidence type="ECO:0000256" key="1">
    <source>
        <dbReference type="ARBA" id="ARBA00005196"/>
    </source>
</evidence>
<feature type="binding site" evidence="8">
    <location>
        <begin position="228"/>
        <end position="229"/>
    </location>
    <ligand>
        <name>substrate</name>
    </ligand>
</feature>
<evidence type="ECO:0000256" key="2">
    <source>
        <dbReference type="ARBA" id="ARBA00010219"/>
    </source>
</evidence>
<feature type="active site" evidence="9">
    <location>
        <position position="84"/>
    </location>
</feature>
<feature type="binding site" evidence="8">
    <location>
        <begin position="85"/>
        <end position="86"/>
    </location>
    <ligand>
        <name>substrate</name>
    </ligand>
</feature>
<feature type="binding site" evidence="8">
    <location>
        <position position="16"/>
    </location>
    <ligand>
        <name>substrate</name>
    </ligand>
</feature>
<feature type="site" description="Could be important to modulate the pK values of the two catalytic cysteine residues" evidence="8">
    <location>
        <position position="218"/>
    </location>
</feature>
<dbReference type="InterPro" id="IPR018510">
    <property type="entry name" value="DAP_epimerase_AS"/>
</dbReference>
<comment type="pathway">
    <text evidence="1 8">Amino-acid biosynthesis; L-lysine biosynthesis via DAP pathway; DL-2,6-diaminopimelate from LL-2,6-diaminopimelate: step 1/1.</text>
</comment>
<sequence length="283" mass="30945">MVAMKMDFVKMHGLGNDFILVDCMSQVQLQALTDQDWQLQAPKLCNRRFGVGADQMLLLLPSSEQGCDFQMKIYNADGSKVEMCGNGIRALAKYIWDEGLSGNDPLSIETLAGVIRPQRAGDLICVDMGIPQIETSSIAVDSVGGVIDYRLEVQDRVFEITHVSMGNPHTVIMTEGVDNFPVALYGPLIETHKLFPNRTNVEFIEVLNRAEVKMRVWERGAGETLACGTGACAVAVASSLKGLTDRAVTIHLMGGDLRIEWRPDAHVYMTGPAIRVFTGSVGI</sequence>
<comment type="caution">
    <text evidence="10">The sequence shown here is derived from an EMBL/GenBank/DDBJ whole genome shotgun (WGS) entry which is preliminary data.</text>
</comment>
<comment type="subcellular location">
    <subcellularLocation>
        <location evidence="8">Cytoplasm</location>
    </subcellularLocation>
</comment>
<dbReference type="UniPathway" id="UPA00034">
    <property type="reaction ID" value="UER00025"/>
</dbReference>
<evidence type="ECO:0000256" key="5">
    <source>
        <dbReference type="ARBA" id="ARBA00023154"/>
    </source>
</evidence>
<evidence type="ECO:0000256" key="4">
    <source>
        <dbReference type="ARBA" id="ARBA00022605"/>
    </source>
</evidence>
<dbReference type="Pfam" id="PF01678">
    <property type="entry name" value="DAP_epimerase"/>
    <property type="match status" value="2"/>
</dbReference>
<organism evidence="10 11">
    <name type="scientific">Candidatus Magnetobacterium bavaricum</name>
    <dbReference type="NCBI Taxonomy" id="29290"/>
    <lineage>
        <taxon>Bacteria</taxon>
        <taxon>Pseudomonadati</taxon>
        <taxon>Nitrospirota</taxon>
        <taxon>Thermodesulfovibrionia</taxon>
        <taxon>Thermodesulfovibrionales</taxon>
        <taxon>Candidatus Magnetobacteriaceae</taxon>
        <taxon>Candidatus Magnetobacterium</taxon>
    </lineage>
</organism>
<keyword evidence="8" id="KW-0963">Cytoplasm</keyword>
<accession>A0A0F3GTW2</accession>
<keyword evidence="6 8" id="KW-0413">Isomerase</keyword>
<dbReference type="PANTHER" id="PTHR31689:SF0">
    <property type="entry name" value="DIAMINOPIMELATE EPIMERASE"/>
    <property type="match status" value="1"/>
</dbReference>
<keyword evidence="5 8" id="KW-0457">Lysine biosynthesis</keyword>
<protein>
    <recommendedName>
        <fullName evidence="3 8">Diaminopimelate epimerase</fullName>
        <shortName evidence="8">DAP epimerase</shortName>
        <ecNumber evidence="3 8">5.1.1.7</ecNumber>
    </recommendedName>
    <alternativeName>
        <fullName evidence="8">PLP-independent amino acid racemase</fullName>
    </alternativeName>
</protein>
<evidence type="ECO:0000256" key="6">
    <source>
        <dbReference type="ARBA" id="ARBA00023235"/>
    </source>
</evidence>
<dbReference type="PROSITE" id="PS01326">
    <property type="entry name" value="DAP_EPIMERASE"/>
    <property type="match status" value="1"/>
</dbReference>
<feature type="binding site" evidence="8">
    <location>
        <position position="75"/>
    </location>
    <ligand>
        <name>substrate</name>
    </ligand>
</feature>
<feature type="binding site" evidence="8">
    <location>
        <position position="200"/>
    </location>
    <ligand>
        <name>substrate</name>
    </ligand>
</feature>
<gene>
    <name evidence="8" type="primary">dapF</name>
    <name evidence="10" type="ORF">MBAV_003663</name>
</gene>
<dbReference type="AlphaFoldDB" id="A0A0F3GTW2"/>
<dbReference type="HAMAP" id="MF_00197">
    <property type="entry name" value="DAP_epimerase"/>
    <property type="match status" value="1"/>
</dbReference>
<feature type="active site" description="Proton donor" evidence="8">
    <location>
        <position position="84"/>
    </location>
</feature>
<feature type="site" description="Could be important to modulate the pK values of the two catalytic cysteine residues" evidence="8">
    <location>
        <position position="169"/>
    </location>
</feature>
<evidence type="ECO:0000256" key="3">
    <source>
        <dbReference type="ARBA" id="ARBA00013080"/>
    </source>
</evidence>
<comment type="function">
    <text evidence="8">Catalyzes the stereoinversion of LL-2,6-diaminopimelate (L,L-DAP) to meso-diaminopimelate (meso-DAP), a precursor of L-lysine and an essential component of the bacterial peptidoglycan.</text>
</comment>
<dbReference type="EMBL" id="LACI01001600">
    <property type="protein sequence ID" value="KJU84143.1"/>
    <property type="molecule type" value="Genomic_DNA"/>
</dbReference>
<dbReference type="GO" id="GO:0008837">
    <property type="term" value="F:diaminopimelate epimerase activity"/>
    <property type="evidence" value="ECO:0007669"/>
    <property type="project" value="UniProtKB-UniRule"/>
</dbReference>
<evidence type="ECO:0000256" key="7">
    <source>
        <dbReference type="ARBA" id="ARBA00051712"/>
    </source>
</evidence>
<dbReference type="Gene3D" id="3.10.310.10">
    <property type="entry name" value="Diaminopimelate Epimerase, Chain A, domain 1"/>
    <property type="match status" value="2"/>
</dbReference>
<feature type="binding site" evidence="8">
    <location>
        <begin position="218"/>
        <end position="219"/>
    </location>
    <ligand>
        <name>substrate</name>
    </ligand>
</feature>
<dbReference type="PANTHER" id="PTHR31689">
    <property type="entry name" value="DIAMINOPIMELATE EPIMERASE, CHLOROPLASTIC"/>
    <property type="match status" value="1"/>
</dbReference>
<keyword evidence="11" id="KW-1185">Reference proteome</keyword>
<comment type="similarity">
    <text evidence="2 8">Belongs to the diaminopimelate epimerase family.</text>
</comment>
<dbReference type="NCBIfam" id="TIGR00652">
    <property type="entry name" value="DapF"/>
    <property type="match status" value="1"/>
</dbReference>
<evidence type="ECO:0000313" key="10">
    <source>
        <dbReference type="EMBL" id="KJU84143.1"/>
    </source>
</evidence>
<comment type="catalytic activity">
    <reaction evidence="7 8">
        <text>(2S,6S)-2,6-diaminopimelate = meso-2,6-diaminopimelate</text>
        <dbReference type="Rhea" id="RHEA:15393"/>
        <dbReference type="ChEBI" id="CHEBI:57609"/>
        <dbReference type="ChEBI" id="CHEBI:57791"/>
        <dbReference type="EC" id="5.1.1.7"/>
    </reaction>
</comment>
<dbReference type="PATRIC" id="fig|29290.4.peg.4853"/>
<comment type="subunit">
    <text evidence="8">Homodimer.</text>
</comment>
<dbReference type="GO" id="GO:0009089">
    <property type="term" value="P:lysine biosynthetic process via diaminopimelate"/>
    <property type="evidence" value="ECO:0007669"/>
    <property type="project" value="UniProtKB-UniRule"/>
</dbReference>
<evidence type="ECO:0000313" key="11">
    <source>
        <dbReference type="Proteomes" id="UP000033423"/>
    </source>
</evidence>
<dbReference type="EC" id="5.1.1.7" evidence="3 8"/>
<evidence type="ECO:0000256" key="9">
    <source>
        <dbReference type="PROSITE-ProRule" id="PRU10125"/>
    </source>
</evidence>
<reference evidence="10 11" key="1">
    <citation type="submission" date="2015-02" db="EMBL/GenBank/DDBJ databases">
        <title>Single-cell genomics of uncultivated deep-branching MTB reveals a conserved set of magnetosome genes.</title>
        <authorList>
            <person name="Kolinko S."/>
            <person name="Richter M."/>
            <person name="Glockner F.O."/>
            <person name="Brachmann A."/>
            <person name="Schuler D."/>
        </authorList>
    </citation>
    <scope>NUCLEOTIDE SEQUENCE [LARGE SCALE GENOMIC DNA]</scope>
    <source>
        <strain evidence="10">TM-1</strain>
    </source>
</reference>
<evidence type="ECO:0000256" key="8">
    <source>
        <dbReference type="HAMAP-Rule" id="MF_00197"/>
    </source>
</evidence>
<feature type="binding site" evidence="8">
    <location>
        <position position="167"/>
    </location>
    <ligand>
        <name>substrate</name>
    </ligand>
</feature>
<dbReference type="SUPFAM" id="SSF54506">
    <property type="entry name" value="Diaminopimelate epimerase-like"/>
    <property type="match status" value="2"/>
</dbReference>
<dbReference type="InterPro" id="IPR001653">
    <property type="entry name" value="DAP_epimerase_DapF"/>
</dbReference>